<gene>
    <name evidence="2" type="ordered locus">TMO_0339</name>
</gene>
<dbReference type="eggNOG" id="COG0271">
    <property type="taxonomic scope" value="Bacteria"/>
</dbReference>
<comment type="similarity">
    <text evidence="1">Belongs to the BolA/IbaG family.</text>
</comment>
<dbReference type="PIRSF" id="PIRSF003113">
    <property type="entry name" value="BolA"/>
    <property type="match status" value="1"/>
</dbReference>
<dbReference type="Gene3D" id="3.30.300.90">
    <property type="entry name" value="BolA-like"/>
    <property type="match status" value="1"/>
</dbReference>
<evidence type="ECO:0000313" key="3">
    <source>
        <dbReference type="Proteomes" id="UP000005258"/>
    </source>
</evidence>
<protein>
    <submittedName>
        <fullName evidence="2">BolA family protein</fullName>
    </submittedName>
</protein>
<dbReference type="KEGG" id="tmo:TMO_0339"/>
<dbReference type="PANTHER" id="PTHR46230">
    <property type="match status" value="1"/>
</dbReference>
<dbReference type="GO" id="GO:0016226">
    <property type="term" value="P:iron-sulfur cluster assembly"/>
    <property type="evidence" value="ECO:0007669"/>
    <property type="project" value="TreeGrafter"/>
</dbReference>
<dbReference type="PANTHER" id="PTHR46230:SF7">
    <property type="entry name" value="BOLA-LIKE PROTEIN 1"/>
    <property type="match status" value="1"/>
</dbReference>
<organism evidence="2 3">
    <name type="scientific">Tistrella mobilis (strain KA081020-065)</name>
    <dbReference type="NCBI Taxonomy" id="1110502"/>
    <lineage>
        <taxon>Bacteria</taxon>
        <taxon>Pseudomonadati</taxon>
        <taxon>Pseudomonadota</taxon>
        <taxon>Alphaproteobacteria</taxon>
        <taxon>Geminicoccales</taxon>
        <taxon>Geminicoccaceae</taxon>
        <taxon>Tistrella</taxon>
    </lineage>
</organism>
<proteinExistence type="inferred from homology"/>
<dbReference type="Proteomes" id="UP000005258">
    <property type="component" value="Chromosome"/>
</dbReference>
<dbReference type="PATRIC" id="fig|1110502.3.peg.350"/>
<dbReference type="STRING" id="1110502.TMO_0339"/>
<dbReference type="InterPro" id="IPR002634">
    <property type="entry name" value="BolA"/>
</dbReference>
<name>I3THE0_TISMK</name>
<keyword evidence="3" id="KW-1185">Reference proteome</keyword>
<dbReference type="SUPFAM" id="SSF82657">
    <property type="entry name" value="BolA-like"/>
    <property type="match status" value="1"/>
</dbReference>
<dbReference type="EMBL" id="CP003236">
    <property type="protein sequence ID" value="AFK52178.1"/>
    <property type="molecule type" value="Genomic_DNA"/>
</dbReference>
<accession>I3THE0</accession>
<dbReference type="AlphaFoldDB" id="I3THE0"/>
<evidence type="ECO:0000256" key="1">
    <source>
        <dbReference type="RuleBase" id="RU003860"/>
    </source>
</evidence>
<dbReference type="Pfam" id="PF01722">
    <property type="entry name" value="BolA"/>
    <property type="match status" value="1"/>
</dbReference>
<evidence type="ECO:0000313" key="2">
    <source>
        <dbReference type="EMBL" id="AFK52178.1"/>
    </source>
</evidence>
<reference evidence="2 3" key="1">
    <citation type="journal article" date="2012" name="J. Am. Chem. Soc.">
        <title>Bacterial biosynthesis and maturation of the didemnin anti-cancer agents.</title>
        <authorList>
            <person name="Xu Y."/>
            <person name="Kersten R.D."/>
            <person name="Nam S.J."/>
            <person name="Lu L."/>
            <person name="Al-Suwailem A.M."/>
            <person name="Zheng H."/>
            <person name="Fenical W."/>
            <person name="Dorrestein P.C."/>
            <person name="Moore B.S."/>
            <person name="Qian P.Y."/>
        </authorList>
    </citation>
    <scope>NUCLEOTIDE SEQUENCE [LARGE SCALE GENOMIC DNA]</scope>
    <source>
        <strain evidence="2 3">KA081020-065</strain>
    </source>
</reference>
<dbReference type="InterPro" id="IPR036065">
    <property type="entry name" value="BolA-like_sf"/>
</dbReference>
<sequence length="111" mass="12274">MGIAVSLGYDLENAEACADMTIRDRIETKLTAAFAPERLVITDESDRHAGHAGHQPGGETHFRVEIVAATFDGLTRVMRQRRVYDVLSEELAERVHALALSTRTPAEVEQN</sequence>
<dbReference type="HOGENOM" id="CLU_109462_2_1_5"/>